<evidence type="ECO:0000313" key="3">
    <source>
        <dbReference type="Proteomes" id="UP000240419"/>
    </source>
</evidence>
<dbReference type="Pfam" id="PF08671">
    <property type="entry name" value="SinI"/>
    <property type="match status" value="1"/>
</dbReference>
<comment type="caution">
    <text evidence="2">The sequence shown here is derived from an EMBL/GenBank/DDBJ whole genome shotgun (WGS) entry which is preliminary data.</text>
</comment>
<protein>
    <recommendedName>
        <fullName evidence="1">Sin domain-containing protein</fullName>
    </recommendedName>
</protein>
<feature type="domain" description="Sin" evidence="1">
    <location>
        <begin position="2"/>
        <end position="40"/>
    </location>
</feature>
<proteinExistence type="predicted"/>
<reference evidence="2 3" key="1">
    <citation type="submission" date="2018-03" db="EMBL/GenBank/DDBJ databases">
        <title>Brevisbacillus phylogenomics.</title>
        <authorList>
            <person name="Dunlap C."/>
        </authorList>
    </citation>
    <scope>NUCLEOTIDE SEQUENCE [LARGE SCALE GENOMIC DNA]</scope>
    <source>
        <strain evidence="2 3">NRRL NRS-1210</strain>
    </source>
</reference>
<evidence type="ECO:0000313" key="2">
    <source>
        <dbReference type="EMBL" id="PSJ96286.1"/>
    </source>
</evidence>
<dbReference type="Proteomes" id="UP000240419">
    <property type="component" value="Unassembled WGS sequence"/>
</dbReference>
<dbReference type="GO" id="GO:0006355">
    <property type="term" value="P:regulation of DNA-templated transcription"/>
    <property type="evidence" value="ECO:0007669"/>
    <property type="project" value="InterPro"/>
</dbReference>
<dbReference type="RefSeq" id="WP_106838906.1">
    <property type="nucleotide sequence ID" value="NZ_JBCNIW010000024.1"/>
</dbReference>
<name>A0A2P7VAN7_9BACL</name>
<dbReference type="InterPro" id="IPR036281">
    <property type="entry name" value="SinR/SinI_dimer_dom_sf"/>
</dbReference>
<dbReference type="InterPro" id="IPR010981">
    <property type="entry name" value="SinR/SinI_dimer_dom"/>
</dbReference>
<organism evidence="2 3">
    <name type="scientific">Brevibacillus fortis</name>
    <dbReference type="NCBI Taxonomy" id="2126352"/>
    <lineage>
        <taxon>Bacteria</taxon>
        <taxon>Bacillati</taxon>
        <taxon>Bacillota</taxon>
        <taxon>Bacilli</taxon>
        <taxon>Bacillales</taxon>
        <taxon>Paenibacillaceae</taxon>
        <taxon>Brevibacillus</taxon>
    </lineage>
</organism>
<dbReference type="OrthoDB" id="2473599at2"/>
<sequence length="59" mass="7004">MKTTPSPKDLLDKEWIDLIFTARKMGISIEEIRFFLVNSPLPLEEEKNDYKCRTSYRVP</sequence>
<dbReference type="PROSITE" id="PS51500">
    <property type="entry name" value="SIN"/>
    <property type="match status" value="1"/>
</dbReference>
<dbReference type="SUPFAM" id="SSF47406">
    <property type="entry name" value="SinR repressor dimerisation domain-like"/>
    <property type="match status" value="1"/>
</dbReference>
<evidence type="ECO:0000259" key="1">
    <source>
        <dbReference type="PROSITE" id="PS51500"/>
    </source>
</evidence>
<dbReference type="EMBL" id="PXZM01000016">
    <property type="protein sequence ID" value="PSJ96286.1"/>
    <property type="molecule type" value="Genomic_DNA"/>
</dbReference>
<gene>
    <name evidence="2" type="ORF">C7R93_11375</name>
</gene>
<dbReference type="AlphaFoldDB" id="A0A2P7VAN7"/>
<keyword evidence="3" id="KW-1185">Reference proteome</keyword>
<dbReference type="GO" id="GO:0046983">
    <property type="term" value="F:protein dimerization activity"/>
    <property type="evidence" value="ECO:0007669"/>
    <property type="project" value="InterPro"/>
</dbReference>
<accession>A0A2P7VAN7</accession>